<protein>
    <submittedName>
        <fullName evidence="2">Sigma-E factor negative regulatory protein RseA</fullName>
    </submittedName>
</protein>
<evidence type="ECO:0000313" key="3">
    <source>
        <dbReference type="Proteomes" id="UP000275394"/>
    </source>
</evidence>
<dbReference type="Proteomes" id="UP000275394">
    <property type="component" value="Unassembled WGS sequence"/>
</dbReference>
<feature type="domain" description="Anti sigma-E protein RseA N-terminal" evidence="1">
    <location>
        <begin position="7"/>
        <end position="83"/>
    </location>
</feature>
<sequence length="204" mass="21644">MSSDKFTESLSAVIDGEAGELEFRRVVKAMATDDELREQWARKHSLRMAFKGEPVGKDALAGDLSFADSISQAIEAESTHSKNWLKSLPLARFAVAASVMAGVLTTSYLVNTQQASTAGGGVNQVAQQAATPLLGGGLKASTGQQMQGGASPFVSGNVRNASATADALARQRLQWYMNSHAEHSALNSGYGMMQFARMVDEGEN</sequence>
<dbReference type="RefSeq" id="WP_123710703.1">
    <property type="nucleotide sequence ID" value="NZ_RKHR01000003.1"/>
</dbReference>
<accession>A0A3N2DYH7</accession>
<name>A0A3N2DYH7_9GAMM</name>
<dbReference type="AlphaFoldDB" id="A0A3N2DYH7"/>
<dbReference type="Gene3D" id="1.10.10.880">
    <property type="entry name" value="Anti sigma-E protein RseA, N-terminal domain"/>
    <property type="match status" value="1"/>
</dbReference>
<comment type="caution">
    <text evidence="2">The sequence shown here is derived from an EMBL/GenBank/DDBJ whole genome shotgun (WGS) entry which is preliminary data.</text>
</comment>
<keyword evidence="3" id="KW-1185">Reference proteome</keyword>
<dbReference type="InterPro" id="IPR036147">
    <property type="entry name" value="Anti-sigma_E_RseA_N_sf"/>
</dbReference>
<dbReference type="GO" id="GO:0016989">
    <property type="term" value="F:sigma factor antagonist activity"/>
    <property type="evidence" value="ECO:0007669"/>
    <property type="project" value="InterPro"/>
</dbReference>
<dbReference type="InterPro" id="IPR005572">
    <property type="entry name" value="Anti-sigma_E_RseA_N"/>
</dbReference>
<dbReference type="CDD" id="cd16328">
    <property type="entry name" value="RseA_N"/>
    <property type="match status" value="1"/>
</dbReference>
<dbReference type="OrthoDB" id="5734981at2"/>
<evidence type="ECO:0000313" key="2">
    <source>
        <dbReference type="EMBL" id="ROS04722.1"/>
    </source>
</evidence>
<evidence type="ECO:0000259" key="1">
    <source>
        <dbReference type="Pfam" id="PF03872"/>
    </source>
</evidence>
<gene>
    <name evidence="2" type="ORF">EDC56_0235</name>
</gene>
<reference evidence="2 3" key="1">
    <citation type="submission" date="2018-11" db="EMBL/GenBank/DDBJ databases">
        <title>Genomic Encyclopedia of Type Strains, Phase IV (KMG-IV): sequencing the most valuable type-strain genomes for metagenomic binning, comparative biology and taxonomic classification.</title>
        <authorList>
            <person name="Goeker M."/>
        </authorList>
    </citation>
    <scope>NUCLEOTIDE SEQUENCE [LARGE SCALE GENOMIC DNA]</scope>
    <source>
        <strain evidence="2 3">DSM 100316</strain>
    </source>
</reference>
<organism evidence="2 3">
    <name type="scientific">Sinobacterium caligoides</name>
    <dbReference type="NCBI Taxonomy" id="933926"/>
    <lineage>
        <taxon>Bacteria</taxon>
        <taxon>Pseudomonadati</taxon>
        <taxon>Pseudomonadota</taxon>
        <taxon>Gammaproteobacteria</taxon>
        <taxon>Cellvibrionales</taxon>
        <taxon>Spongiibacteraceae</taxon>
        <taxon>Sinobacterium</taxon>
    </lineage>
</organism>
<dbReference type="Pfam" id="PF03872">
    <property type="entry name" value="RseA_N"/>
    <property type="match status" value="1"/>
</dbReference>
<dbReference type="SUPFAM" id="SSF89069">
    <property type="entry name" value="N-terminal, cytoplasmic domain of anti-sigmaE factor RseA"/>
    <property type="match status" value="1"/>
</dbReference>
<proteinExistence type="predicted"/>
<dbReference type="EMBL" id="RKHR01000003">
    <property type="protein sequence ID" value="ROS04722.1"/>
    <property type="molecule type" value="Genomic_DNA"/>
</dbReference>